<dbReference type="PANTHER" id="PTHR11439">
    <property type="entry name" value="GAG-POL-RELATED RETROTRANSPOSON"/>
    <property type="match status" value="1"/>
</dbReference>
<name>A0A6L2JC15_TANCI</name>
<comment type="caution">
    <text evidence="1">The sequence shown here is derived from an EMBL/GenBank/DDBJ whole genome shotgun (WGS) entry which is preliminary data.</text>
</comment>
<evidence type="ECO:0000313" key="1">
    <source>
        <dbReference type="EMBL" id="GEU34548.1"/>
    </source>
</evidence>
<proteinExistence type="predicted"/>
<dbReference type="PANTHER" id="PTHR11439:SF495">
    <property type="entry name" value="REVERSE TRANSCRIPTASE, RNA-DEPENDENT DNA POLYMERASE-RELATED"/>
    <property type="match status" value="1"/>
</dbReference>
<protein>
    <submittedName>
        <fullName evidence="1">Uncharacterized mitochondrial protein AtMg00810-like</fullName>
    </submittedName>
</protein>
<organism evidence="1">
    <name type="scientific">Tanacetum cinerariifolium</name>
    <name type="common">Dalmatian daisy</name>
    <name type="synonym">Chrysanthemum cinerariifolium</name>
    <dbReference type="NCBI Taxonomy" id="118510"/>
    <lineage>
        <taxon>Eukaryota</taxon>
        <taxon>Viridiplantae</taxon>
        <taxon>Streptophyta</taxon>
        <taxon>Embryophyta</taxon>
        <taxon>Tracheophyta</taxon>
        <taxon>Spermatophyta</taxon>
        <taxon>Magnoliopsida</taxon>
        <taxon>eudicotyledons</taxon>
        <taxon>Gunneridae</taxon>
        <taxon>Pentapetalae</taxon>
        <taxon>asterids</taxon>
        <taxon>campanulids</taxon>
        <taxon>Asterales</taxon>
        <taxon>Asteraceae</taxon>
        <taxon>Asteroideae</taxon>
        <taxon>Anthemideae</taxon>
        <taxon>Anthemidinae</taxon>
        <taxon>Tanacetum</taxon>
    </lineage>
</organism>
<dbReference type="EMBL" id="BKCJ010000588">
    <property type="protein sequence ID" value="GEU34548.1"/>
    <property type="molecule type" value="Genomic_DNA"/>
</dbReference>
<accession>A0A6L2JC15</accession>
<dbReference type="AlphaFoldDB" id="A0A6L2JC15"/>
<gene>
    <name evidence="1" type="ORF">Tci_006526</name>
</gene>
<sequence>MGELTFFLGLQVKQKEDGLFISQDKYVNKILNKFSFSNVKTASKPMDTHKALLKDEKQEVVDEHLYRSMIGSLMYLTSLRLDIMFTICACVRFQVNPKISHLHVVKRIFRYLKGQPKLGLWYPKDSPFDLVAYTNNDYARVSLDRKSTTGGCQFLKNRLISLQCKKQTVVANSTTKAEEGCLEWYGKAAKVEIGINLLLLVMVNAVEDPTDPHQLGHMLYPLHFSNHDGASSRRNRLSARVESFIDEQSLGEEDASKQGRISDIDVNQDIYLVNVHRDEDIFGVNDQDDTLIFDADKDLQGKEVVVEKEVAGKDVSAVEEVNAASIATSITATTTTAATTPTISMDEITLAKALIEIKTSRHKAKGIVMQEPSDTSTPTLIVSSQQPSKVQDKYYELAERLQAEEQEQLTDAETAKLFMEFTEQRIKFFTANKLLKKFDKEDLEALWRLVKERFVKTKPVDNMDSFLMHTLKTMFEHHVKDTVWKSQQGLTKLQVDDDCEMAYELVKKQPKEGYRAI</sequence>
<reference evidence="1" key="1">
    <citation type="journal article" date="2019" name="Sci. Rep.">
        <title>Draft genome of Tanacetum cinerariifolium, the natural source of mosquito coil.</title>
        <authorList>
            <person name="Yamashiro T."/>
            <person name="Shiraishi A."/>
            <person name="Satake H."/>
            <person name="Nakayama K."/>
        </authorList>
    </citation>
    <scope>NUCLEOTIDE SEQUENCE</scope>
</reference>